<dbReference type="Ensembl" id="ENSMUST00000151576.8">
    <property type="protein sequence ID" value="ENSMUSP00000148598.2"/>
    <property type="gene ID" value="ENSMUSG00000031816.16"/>
</dbReference>
<proteinExistence type="predicted"/>
<reference evidence="1 3" key="1">
    <citation type="journal article" date="2009" name="PLoS Biol.">
        <title>Lineage-specific biology revealed by a finished genome assembly of the mouse.</title>
        <authorList>
            <consortium name="Mouse Genome Sequencing Consortium"/>
            <person name="Church D.M."/>
            <person name="Goodstadt L."/>
            <person name="Hillier L.W."/>
            <person name="Zody M.C."/>
            <person name="Goldstein S."/>
            <person name="She X."/>
            <person name="Bult C.J."/>
            <person name="Agarwala R."/>
            <person name="Cherry J.L."/>
            <person name="DiCuccio M."/>
            <person name="Hlavina W."/>
            <person name="Kapustin Y."/>
            <person name="Meric P."/>
            <person name="Maglott D."/>
            <person name="Birtle Z."/>
            <person name="Marques A.C."/>
            <person name="Graves T."/>
            <person name="Zhou S."/>
            <person name="Teague B."/>
            <person name="Potamousis K."/>
            <person name="Churas C."/>
            <person name="Place M."/>
            <person name="Herschleb J."/>
            <person name="Runnheim R."/>
            <person name="Forrest D."/>
            <person name="Amos-Landgraf J."/>
            <person name="Schwartz D.C."/>
            <person name="Cheng Z."/>
            <person name="Lindblad-Toh K."/>
            <person name="Eichler E.E."/>
            <person name="Ponting C.P."/>
        </authorList>
    </citation>
    <scope>NUCLEOTIDE SEQUENCE [LARGE SCALE GENOMIC DNA]</scope>
    <source>
        <strain evidence="1 3">C57BL/6J</strain>
    </source>
</reference>
<dbReference type="PANTHER" id="PTHR13017:SF0">
    <property type="entry name" value="METHENYLTETRAHYDROFOLATE SYNTHASE DOMAIN-CONTAINING PROTEIN"/>
    <property type="match status" value="1"/>
</dbReference>
<name>A0A1D5RM24_MOUSE</name>
<dbReference type="VEuPathDB" id="HostDB:ENSMUSG00000031816"/>
<dbReference type="Antibodypedia" id="30664">
    <property type="antibodies" value="115 antibodies from 20 providers"/>
</dbReference>
<evidence type="ECO:0000313" key="2">
    <source>
        <dbReference type="MGI" id="MGI:2679252"/>
    </source>
</evidence>
<dbReference type="AGR" id="MGI:2679252"/>
<evidence type="ECO:0000313" key="1">
    <source>
        <dbReference type="Ensembl" id="ENSMUSP00000148598.2"/>
    </source>
</evidence>
<protein>
    <submittedName>
        <fullName evidence="1">Methenyltetrahydrofolate synthetase domain containing</fullName>
    </submittedName>
</protein>
<keyword evidence="3" id="KW-1185">Reference proteome</keyword>
<dbReference type="AlphaFoldDB" id="A0A1D5RM24"/>
<reference evidence="1 3" key="2">
    <citation type="journal article" date="2011" name="PLoS Biol.">
        <title>Modernizing reference genome assemblies.</title>
        <authorList>
            <person name="Church D.M."/>
            <person name="Schneider V.A."/>
            <person name="Graves T."/>
            <person name="Auger K."/>
            <person name="Cunningham F."/>
            <person name="Bouk N."/>
            <person name="Chen H.C."/>
            <person name="Agarwala R."/>
            <person name="McLaren W.M."/>
            <person name="Ritchie G.R."/>
            <person name="Albracht D."/>
            <person name="Kremitzki M."/>
            <person name="Rock S."/>
            <person name="Kotkiewicz H."/>
            <person name="Kremitzki C."/>
            <person name="Wollam A."/>
            <person name="Trani L."/>
            <person name="Fulton L."/>
            <person name="Fulton R."/>
            <person name="Matthews L."/>
            <person name="Whitehead S."/>
            <person name="Chow W."/>
            <person name="Torrance J."/>
            <person name="Dunn M."/>
            <person name="Harden G."/>
            <person name="Threadgold G."/>
            <person name="Wood J."/>
            <person name="Collins J."/>
            <person name="Heath P."/>
            <person name="Griffiths G."/>
            <person name="Pelan S."/>
            <person name="Grafham D."/>
            <person name="Eichler E.E."/>
            <person name="Weinstock G."/>
            <person name="Mardis E.R."/>
            <person name="Wilson R.K."/>
            <person name="Howe K."/>
            <person name="Flicek P."/>
            <person name="Hubbard T."/>
        </authorList>
    </citation>
    <scope>NUCLEOTIDE SEQUENCE [LARGE SCALE GENOMIC DNA]</scope>
    <source>
        <strain evidence="1 3">C57BL/6J</strain>
    </source>
</reference>
<reference evidence="1" key="4">
    <citation type="submission" date="2025-09" db="UniProtKB">
        <authorList>
            <consortium name="Ensembl"/>
        </authorList>
    </citation>
    <scope>IDENTIFICATION</scope>
    <source>
        <strain evidence="1">C57BL/6J</strain>
    </source>
</reference>
<dbReference type="InterPro" id="IPR002698">
    <property type="entry name" value="FTHF_cligase"/>
</dbReference>
<dbReference type="ExpressionAtlas" id="A0A1D5RM24">
    <property type="expression patterns" value="baseline and differential"/>
</dbReference>
<dbReference type="MGI" id="MGI:2679252">
    <property type="gene designation" value="Mthfsd"/>
</dbReference>
<organism evidence="1 3">
    <name type="scientific">Mus musculus</name>
    <name type="common">Mouse</name>
    <dbReference type="NCBI Taxonomy" id="10090"/>
    <lineage>
        <taxon>Eukaryota</taxon>
        <taxon>Metazoa</taxon>
        <taxon>Chordata</taxon>
        <taxon>Craniata</taxon>
        <taxon>Vertebrata</taxon>
        <taxon>Euteleostomi</taxon>
        <taxon>Mammalia</taxon>
        <taxon>Eutheria</taxon>
        <taxon>Euarchontoglires</taxon>
        <taxon>Glires</taxon>
        <taxon>Rodentia</taxon>
        <taxon>Myomorpha</taxon>
        <taxon>Muroidea</taxon>
        <taxon>Muridae</taxon>
        <taxon>Murinae</taxon>
        <taxon>Mus</taxon>
        <taxon>Mus</taxon>
    </lineage>
</organism>
<dbReference type="Proteomes" id="UP000000589">
    <property type="component" value="Chromosome 8"/>
</dbReference>
<accession>A0A1D5RM24</accession>
<dbReference type="PANTHER" id="PTHR13017">
    <property type="entry name" value="5-FORMYLTETRAHYDROFOLATE CYCLO-LIGASE-RELATED"/>
    <property type="match status" value="1"/>
</dbReference>
<dbReference type="GeneTree" id="ENSGT00390000011730"/>
<reference evidence="1" key="3">
    <citation type="submission" date="2025-08" db="UniProtKB">
        <authorList>
            <consortium name="Ensembl"/>
        </authorList>
    </citation>
    <scope>IDENTIFICATION</scope>
    <source>
        <strain evidence="1">C57BL/6J</strain>
    </source>
</reference>
<gene>
    <name evidence="1 2" type="primary">Mthfsd</name>
</gene>
<evidence type="ECO:0000313" key="3">
    <source>
        <dbReference type="Proteomes" id="UP000000589"/>
    </source>
</evidence>
<sequence length="86" mass="9939">METQEGVSKQSIRERIWDYMESHDIADFPRPVHHRIPNFKGAAQAAGHLPHLQAFHVARTIKVNPDAPQRNARFLVLEWRKHAPAL</sequence>
<dbReference type="Bgee" id="ENSMUSG00000031816">
    <property type="expression patterns" value="Expressed in ear vesicle and 171 other cell types or tissues"/>
</dbReference>
<dbReference type="ProteomicsDB" id="307794"/>